<evidence type="ECO:0000256" key="2">
    <source>
        <dbReference type="ARBA" id="ARBA00022485"/>
    </source>
</evidence>
<dbReference type="EC" id="4.1.99.17" evidence="9"/>
<comment type="caution">
    <text evidence="10">The sequence shown here is derived from an EMBL/GenBank/DDBJ whole genome shotgun (WGS) entry which is preliminary data.</text>
</comment>
<evidence type="ECO:0000313" key="11">
    <source>
        <dbReference type="Proteomes" id="UP000698963"/>
    </source>
</evidence>
<keyword evidence="6" id="KW-0408">Iron</keyword>
<protein>
    <recommendedName>
        <fullName evidence="9">Phosphomethylpyrimidine synthase</fullName>
        <ecNumber evidence="9">4.1.99.17</ecNumber>
    </recommendedName>
</protein>
<dbReference type="GO" id="GO:0009228">
    <property type="term" value="P:thiamine biosynthetic process"/>
    <property type="evidence" value="ECO:0007669"/>
    <property type="project" value="UniProtKB-UniRule"/>
</dbReference>
<dbReference type="PANTHER" id="PTHR30557">
    <property type="entry name" value="THIAMINE BIOSYNTHESIS PROTEIN THIC"/>
    <property type="match status" value="1"/>
</dbReference>
<dbReference type="Pfam" id="PF01964">
    <property type="entry name" value="ThiC_Rad_SAM"/>
    <property type="match status" value="1"/>
</dbReference>
<dbReference type="EMBL" id="DYZA01000220">
    <property type="protein sequence ID" value="HJD98100.1"/>
    <property type="molecule type" value="Genomic_DNA"/>
</dbReference>
<reference evidence="10" key="1">
    <citation type="journal article" date="2021" name="PeerJ">
        <title>Extensive microbial diversity within the chicken gut microbiome revealed by metagenomics and culture.</title>
        <authorList>
            <person name="Gilroy R."/>
            <person name="Ravi A."/>
            <person name="Getino M."/>
            <person name="Pursley I."/>
            <person name="Horton D.L."/>
            <person name="Alikhan N.F."/>
            <person name="Baker D."/>
            <person name="Gharbi K."/>
            <person name="Hall N."/>
            <person name="Watson M."/>
            <person name="Adriaenssens E.M."/>
            <person name="Foster-Nyarko E."/>
            <person name="Jarju S."/>
            <person name="Secka A."/>
            <person name="Antonio M."/>
            <person name="Oren A."/>
            <person name="Chaudhuri R.R."/>
            <person name="La Ragione R."/>
            <person name="Hildebrand F."/>
            <person name="Pallen M.J."/>
        </authorList>
    </citation>
    <scope>NUCLEOTIDE SEQUENCE</scope>
    <source>
        <strain evidence="10">ChiGjej2B2-19336</strain>
    </source>
</reference>
<evidence type="ECO:0000256" key="6">
    <source>
        <dbReference type="ARBA" id="ARBA00023004"/>
    </source>
</evidence>
<dbReference type="InterPro" id="IPR038521">
    <property type="entry name" value="ThiC/Bza_core_dom"/>
</dbReference>
<evidence type="ECO:0000256" key="4">
    <source>
        <dbReference type="ARBA" id="ARBA00022723"/>
    </source>
</evidence>
<dbReference type="AlphaFoldDB" id="A0A921AXE8"/>
<dbReference type="InterPro" id="IPR002817">
    <property type="entry name" value="ThiC/BzaA/B"/>
</dbReference>
<dbReference type="SFLD" id="SFLDS00113">
    <property type="entry name" value="Radical_SAM_Phosphomethylpyrim"/>
    <property type="match status" value="1"/>
</dbReference>
<evidence type="ECO:0000256" key="1">
    <source>
        <dbReference type="ARBA" id="ARBA00001966"/>
    </source>
</evidence>
<dbReference type="Proteomes" id="UP000698963">
    <property type="component" value="Unassembled WGS sequence"/>
</dbReference>
<accession>A0A921AXE8</accession>
<dbReference type="NCBIfam" id="NF009895">
    <property type="entry name" value="PRK13352.1"/>
    <property type="match status" value="1"/>
</dbReference>
<dbReference type="NCBIfam" id="TIGR00190">
    <property type="entry name" value="thiC"/>
    <property type="match status" value="1"/>
</dbReference>
<evidence type="ECO:0000313" key="10">
    <source>
        <dbReference type="EMBL" id="HJD98100.1"/>
    </source>
</evidence>
<evidence type="ECO:0000256" key="5">
    <source>
        <dbReference type="ARBA" id="ARBA00022833"/>
    </source>
</evidence>
<comment type="cofactor">
    <cofactor evidence="1">
        <name>[4Fe-4S] cluster</name>
        <dbReference type="ChEBI" id="CHEBI:49883"/>
    </cofactor>
</comment>
<dbReference type="GO" id="GO:0070284">
    <property type="term" value="F:phosphomethylpyrimidine synthase activity"/>
    <property type="evidence" value="ECO:0007669"/>
    <property type="project" value="UniProtKB-EC"/>
</dbReference>
<keyword evidence="3" id="KW-0949">S-adenosyl-L-methionine</keyword>
<evidence type="ECO:0000256" key="9">
    <source>
        <dbReference type="NCBIfam" id="TIGR00190"/>
    </source>
</evidence>
<dbReference type="RefSeq" id="WP_304123538.1">
    <property type="nucleotide sequence ID" value="NZ_DYZA01000220.1"/>
</dbReference>
<keyword evidence="4" id="KW-0479">Metal-binding</keyword>
<dbReference type="GO" id="GO:0051539">
    <property type="term" value="F:4 iron, 4 sulfur cluster binding"/>
    <property type="evidence" value="ECO:0007669"/>
    <property type="project" value="UniProtKB-KW"/>
</dbReference>
<organism evidence="10 11">
    <name type="scientific">Mailhella massiliensis</name>
    <dbReference type="NCBI Taxonomy" id="1903261"/>
    <lineage>
        <taxon>Bacteria</taxon>
        <taxon>Pseudomonadati</taxon>
        <taxon>Thermodesulfobacteriota</taxon>
        <taxon>Desulfovibrionia</taxon>
        <taxon>Desulfovibrionales</taxon>
        <taxon>Desulfovibrionaceae</taxon>
        <taxon>Mailhella</taxon>
    </lineage>
</organism>
<gene>
    <name evidence="10" type="primary">thiC</name>
    <name evidence="10" type="ORF">K8W16_10705</name>
</gene>
<evidence type="ECO:0000256" key="7">
    <source>
        <dbReference type="ARBA" id="ARBA00023014"/>
    </source>
</evidence>
<evidence type="ECO:0000256" key="3">
    <source>
        <dbReference type="ARBA" id="ARBA00022691"/>
    </source>
</evidence>
<dbReference type="SFLD" id="SFLDG01114">
    <property type="entry name" value="phosphomethylpyrimidine_syntha"/>
    <property type="match status" value="1"/>
</dbReference>
<reference evidence="10" key="2">
    <citation type="submission" date="2021-09" db="EMBL/GenBank/DDBJ databases">
        <authorList>
            <person name="Gilroy R."/>
        </authorList>
    </citation>
    <scope>NUCLEOTIDE SEQUENCE</scope>
    <source>
        <strain evidence="10">ChiGjej2B2-19336</strain>
    </source>
</reference>
<sequence length="439" mass="47518">MSIFEKNQALAQLFEQHKARLCEEEGLTEEQIRSAIEAGTMVLLGNPGHQNVKPILVGQPARVKVNANIGTSPFHCSVKGEMRKLNIALEAGADTIMDLSIAGDLDDIRRQMLEACPAPLGTVPMYGVAQIYIDRGEDPATIDPEVIFADVEKQAEQGVDFMTLHCGLTRQGAEWGAKGGRTLGIVSRGGSILSRWMLRNDKENPLLTGFDRLLDIALRHNVTLSLGDGLRPGAGSDAGDAAQWMEVIMLGQLAKRGLEKGVQCMIEGPGHVSLNEVEAQIMGIKKLTNGAPLYVLGPLVTDTTPGYDHIAGAIGGAVAVRAGVDFLCYLTPAEHITLPDEEDVKQGVMASRVAAQAGENALGTPRARAKEARMSKARMELDWDAMREIAIDPELLEKRREPHKNEEACAMCGNFCAVRMMREGNPAAVIPSHCQHHRK</sequence>
<dbReference type="GO" id="GO:0046872">
    <property type="term" value="F:metal ion binding"/>
    <property type="evidence" value="ECO:0007669"/>
    <property type="project" value="UniProtKB-KW"/>
</dbReference>
<keyword evidence="2" id="KW-0004">4Fe-4S</keyword>
<dbReference type="SFLD" id="SFLDF00407">
    <property type="entry name" value="phosphomethylpyrimidine_syntha"/>
    <property type="match status" value="1"/>
</dbReference>
<proteinExistence type="predicted"/>
<keyword evidence="7" id="KW-0411">Iron-sulfur</keyword>
<name>A0A921AXE8_9BACT</name>
<dbReference type="PANTHER" id="PTHR30557:SF1">
    <property type="entry name" value="PHOSPHOMETHYLPYRIMIDINE SYNTHASE, CHLOROPLASTIC"/>
    <property type="match status" value="1"/>
</dbReference>
<keyword evidence="8 10" id="KW-0456">Lyase</keyword>
<keyword evidence="5" id="KW-0862">Zinc</keyword>
<dbReference type="Gene3D" id="3.20.20.540">
    <property type="entry name" value="Radical SAM ThiC family, central domain"/>
    <property type="match status" value="1"/>
</dbReference>
<evidence type="ECO:0000256" key="8">
    <source>
        <dbReference type="ARBA" id="ARBA00023239"/>
    </source>
</evidence>